<dbReference type="GO" id="GO:0016757">
    <property type="term" value="F:glycosyltransferase activity"/>
    <property type="evidence" value="ECO:0007669"/>
    <property type="project" value="UniProtKB-KW"/>
</dbReference>
<comment type="similarity">
    <text evidence="2">Belongs to the glycosyltransferase 2 family.</text>
</comment>
<evidence type="ECO:0000313" key="11">
    <source>
        <dbReference type="EMBL" id="BBA08359.1"/>
    </source>
</evidence>
<accession>A0A1X1G326</accession>
<evidence type="ECO:0000313" key="14">
    <source>
        <dbReference type="Proteomes" id="UP000218665"/>
    </source>
</evidence>
<dbReference type="RefSeq" id="WP_037612949.1">
    <property type="nucleotide sequence ID" value="NZ_AP018338.1"/>
</dbReference>
<name>A0A1X1G326_STROR</name>
<protein>
    <recommendedName>
        <fullName evidence="7">Glucosyl-3-phosphoglycerate synthase</fullName>
        <ecNumber evidence="6">2.4.1.266</ecNumber>
    </recommendedName>
</protein>
<dbReference type="InterPro" id="IPR029044">
    <property type="entry name" value="Nucleotide-diphossugar_trans"/>
</dbReference>
<comment type="cofactor">
    <cofactor evidence="1">
        <name>Mg(2+)</name>
        <dbReference type="ChEBI" id="CHEBI:18420"/>
    </cofactor>
</comment>
<evidence type="ECO:0000256" key="1">
    <source>
        <dbReference type="ARBA" id="ARBA00001946"/>
    </source>
</evidence>
<dbReference type="InterPro" id="IPR050256">
    <property type="entry name" value="Glycosyltransferase_2"/>
</dbReference>
<evidence type="ECO:0000313" key="13">
    <source>
        <dbReference type="Proteomes" id="UP000193633"/>
    </source>
</evidence>
<comment type="catalytic activity">
    <reaction evidence="8">
        <text>(2R)-3-phosphoglycerate + UDP-alpha-D-glucose = (2R)-2-O-(alpha-D-glucopyranosyl)-3-phospho-glycerate + UDP + H(+)</text>
        <dbReference type="Rhea" id="RHEA:31319"/>
        <dbReference type="ChEBI" id="CHEBI:15378"/>
        <dbReference type="ChEBI" id="CHEBI:58223"/>
        <dbReference type="ChEBI" id="CHEBI:58272"/>
        <dbReference type="ChEBI" id="CHEBI:58885"/>
        <dbReference type="ChEBI" id="CHEBI:62600"/>
        <dbReference type="EC" id="2.4.1.266"/>
    </reaction>
    <physiologicalReaction direction="left-to-right" evidence="8">
        <dbReference type="Rhea" id="RHEA:31320"/>
    </physiologicalReaction>
</comment>
<keyword evidence="4 12" id="KW-0808">Transferase</keyword>
<reference evidence="12 13" key="1">
    <citation type="journal article" date="2016" name="Eur. J. Clin. Microbiol. Infect. Dis.">
        <title>Whole genome sequencing as a tool for phylogenetic analysis of clinical strains of Mitis group streptococci.</title>
        <authorList>
            <person name="Rasmussen L.H."/>
            <person name="Dargis R."/>
            <person name="Hojholt K."/>
            <person name="Christensen J.J."/>
            <person name="Skovgaard O."/>
            <person name="Justesen U.S."/>
            <person name="Rosenvinge F.S."/>
            <person name="Moser C."/>
            <person name="Lukjancenko O."/>
            <person name="Rasmussen S."/>
            <person name="Nielsen X.C."/>
        </authorList>
    </citation>
    <scope>NUCLEOTIDE SEQUENCE [LARGE SCALE GENOMIC DNA]</scope>
    <source>
        <strain evidence="12 13">OD_339823_10</strain>
    </source>
</reference>
<comment type="catalytic activity">
    <reaction evidence="9">
        <text>an NDP-alpha-D-glucose + (2R)-3-phosphoglycerate = (2R)-2-O-(alpha-D-glucopyranosyl)-3-phospho-glycerate + a ribonucleoside 5'-diphosphate + H(+)</text>
        <dbReference type="Rhea" id="RHEA:47244"/>
        <dbReference type="ChEBI" id="CHEBI:15378"/>
        <dbReference type="ChEBI" id="CHEBI:57930"/>
        <dbReference type="ChEBI" id="CHEBI:58272"/>
        <dbReference type="ChEBI" id="CHEBI:62600"/>
        <dbReference type="ChEBI" id="CHEBI:76533"/>
        <dbReference type="EC" id="2.4.1.266"/>
    </reaction>
    <physiologicalReaction direction="left-to-right" evidence="9">
        <dbReference type="Rhea" id="RHEA:47245"/>
    </physiologicalReaction>
</comment>
<sequence>MFVIGIPTLNEADNISRLVKQIDEYAVNLGKEIIIINSDSNSTDGTPQIFLETKTYNTKISIVSKLKGKGYNVRNIFEYTINNFSSFSGLILIDGDVVSLEKIWLEKMFMSIESGYDLIIPNYARKFFEGNATNHFIYPMLVKIFKSDVPYQCISGDFGFSKELVKELTLKCNWHKYSKGYGIDIFLTLTAMLKSYKIKEIDLQSKIHKKSFGKIEKIFLEVSQSFFETIKDDFSNKDRWILNIDFENHLRRFIHSNDIPSNDDIENLKKKALFLLQEENKYSYGLLDVEWDRILSNAVKNIYNYSSEEHSVHLLPFYLLRIYNYLKYSKLKDSN</sequence>
<dbReference type="PANTHER" id="PTHR48090:SF10">
    <property type="entry name" value="GLUCOSYL-3-PHOSPHOGLYCERATE SYNTHASE"/>
    <property type="match status" value="1"/>
</dbReference>
<evidence type="ECO:0000313" key="12">
    <source>
        <dbReference type="EMBL" id="ORO41106.1"/>
    </source>
</evidence>
<dbReference type="PANTHER" id="PTHR48090">
    <property type="entry name" value="UNDECAPRENYL-PHOSPHATE 4-DEOXY-4-FORMAMIDO-L-ARABINOSE TRANSFERASE-RELATED"/>
    <property type="match status" value="1"/>
</dbReference>
<reference evidence="11 14" key="3">
    <citation type="submission" date="2017-07" db="EMBL/GenBank/DDBJ databases">
        <title>Whole genome sequence of Streptococcus tigurinus, strain osk_001, isolated from post-mortem material.</title>
        <authorList>
            <person name="Yoshizawa H."/>
            <person name="Motooka D."/>
            <person name="Katada R."/>
            <person name="Matsumoto Y."/>
            <person name="Nakamura S."/>
            <person name="Morii E."/>
            <person name="Iida T."/>
            <person name="Matsumoto H."/>
        </authorList>
    </citation>
    <scope>NUCLEOTIDE SEQUENCE [LARGE SCALE GENOMIC DNA]</scope>
    <source>
        <strain evidence="14">osk_001</strain>
        <strain evidence="11">Osk_001</strain>
    </source>
</reference>
<evidence type="ECO:0000256" key="4">
    <source>
        <dbReference type="ARBA" id="ARBA00022679"/>
    </source>
</evidence>
<proteinExistence type="inferred from homology"/>
<evidence type="ECO:0000256" key="3">
    <source>
        <dbReference type="ARBA" id="ARBA00022676"/>
    </source>
</evidence>
<evidence type="ECO:0000256" key="2">
    <source>
        <dbReference type="ARBA" id="ARBA00006739"/>
    </source>
</evidence>
<dbReference type="Pfam" id="PF00535">
    <property type="entry name" value="Glycos_transf_2"/>
    <property type="match status" value="1"/>
</dbReference>
<evidence type="ECO:0000256" key="9">
    <source>
        <dbReference type="ARBA" id="ARBA00048997"/>
    </source>
</evidence>
<evidence type="ECO:0000259" key="10">
    <source>
        <dbReference type="Pfam" id="PF00535"/>
    </source>
</evidence>
<dbReference type="EMBL" id="AP018338">
    <property type="protein sequence ID" value="BBA08359.1"/>
    <property type="molecule type" value="Genomic_DNA"/>
</dbReference>
<dbReference type="AlphaFoldDB" id="A0A1X1G326"/>
<feature type="domain" description="Glycosyltransferase 2-like" evidence="10">
    <location>
        <begin position="4"/>
        <end position="136"/>
    </location>
</feature>
<dbReference type="InterPro" id="IPR001173">
    <property type="entry name" value="Glyco_trans_2-like"/>
</dbReference>
<dbReference type="Proteomes" id="UP000193633">
    <property type="component" value="Unassembled WGS sequence"/>
</dbReference>
<dbReference type="SUPFAM" id="SSF53448">
    <property type="entry name" value="Nucleotide-diphospho-sugar transferases"/>
    <property type="match status" value="1"/>
</dbReference>
<dbReference type="Proteomes" id="UP000218665">
    <property type="component" value="Chromosome"/>
</dbReference>
<evidence type="ECO:0000256" key="6">
    <source>
        <dbReference type="ARBA" id="ARBA00039022"/>
    </source>
</evidence>
<evidence type="ECO:0000256" key="7">
    <source>
        <dbReference type="ARBA" id="ARBA00040894"/>
    </source>
</evidence>
<keyword evidence="3" id="KW-0328">Glycosyltransferase</keyword>
<dbReference type="EMBL" id="NCUD01000041">
    <property type="protein sequence ID" value="ORO41106.1"/>
    <property type="molecule type" value="Genomic_DNA"/>
</dbReference>
<organism evidence="12 13">
    <name type="scientific">Streptococcus oralis subsp. tigurinus</name>
    <dbReference type="NCBI Taxonomy" id="1077464"/>
    <lineage>
        <taxon>Bacteria</taxon>
        <taxon>Bacillati</taxon>
        <taxon>Bacillota</taxon>
        <taxon>Bacilli</taxon>
        <taxon>Lactobacillales</taxon>
        <taxon>Streptococcaceae</taxon>
        <taxon>Streptococcus</taxon>
    </lineage>
</organism>
<evidence type="ECO:0000256" key="5">
    <source>
        <dbReference type="ARBA" id="ARBA00022842"/>
    </source>
</evidence>
<reference evidence="12" key="2">
    <citation type="submission" date="2017-04" db="EMBL/GenBank/DDBJ databases">
        <authorList>
            <person name="Afonso C.L."/>
            <person name="Miller P.J."/>
            <person name="Scott M.A."/>
            <person name="Spackman E."/>
            <person name="Goraichik I."/>
            <person name="Dimitrov K.M."/>
            <person name="Suarez D.L."/>
            <person name="Swayne D.E."/>
        </authorList>
    </citation>
    <scope>NUCLEOTIDE SEQUENCE</scope>
    <source>
        <strain evidence="12">OD_339823_10</strain>
    </source>
</reference>
<evidence type="ECO:0000256" key="8">
    <source>
        <dbReference type="ARBA" id="ARBA00048689"/>
    </source>
</evidence>
<keyword evidence="5" id="KW-0460">Magnesium</keyword>
<gene>
    <name evidence="12" type="ORF">B7728_02455</name>
    <name evidence="11" type="ORF">STO1_007550</name>
</gene>
<dbReference type="EC" id="2.4.1.266" evidence="6"/>
<dbReference type="Gene3D" id="3.90.550.10">
    <property type="entry name" value="Spore Coat Polysaccharide Biosynthesis Protein SpsA, Chain A"/>
    <property type="match status" value="1"/>
</dbReference>